<reference evidence="2" key="1">
    <citation type="submission" date="2021-01" db="EMBL/GenBank/DDBJ databases">
        <title>Caligus Genome Assembly.</title>
        <authorList>
            <person name="Gallardo-Escarate C."/>
        </authorList>
    </citation>
    <scope>NUCLEOTIDE SEQUENCE [LARGE SCALE GENOMIC DNA]</scope>
</reference>
<keyword evidence="2" id="KW-1185">Reference proteome</keyword>
<evidence type="ECO:0000313" key="2">
    <source>
        <dbReference type="Proteomes" id="UP000595437"/>
    </source>
</evidence>
<protein>
    <submittedName>
        <fullName evidence="1">Uncharacterized protein</fullName>
    </submittedName>
</protein>
<proteinExistence type="predicted"/>
<organism evidence="1 2">
    <name type="scientific">Caligus rogercresseyi</name>
    <name type="common">Sea louse</name>
    <dbReference type="NCBI Taxonomy" id="217165"/>
    <lineage>
        <taxon>Eukaryota</taxon>
        <taxon>Metazoa</taxon>
        <taxon>Ecdysozoa</taxon>
        <taxon>Arthropoda</taxon>
        <taxon>Crustacea</taxon>
        <taxon>Multicrustacea</taxon>
        <taxon>Hexanauplia</taxon>
        <taxon>Copepoda</taxon>
        <taxon>Siphonostomatoida</taxon>
        <taxon>Caligidae</taxon>
        <taxon>Caligus</taxon>
    </lineage>
</organism>
<dbReference type="EMBL" id="CP045896">
    <property type="protein sequence ID" value="QQP50373.1"/>
    <property type="molecule type" value="Genomic_DNA"/>
</dbReference>
<feature type="non-terminal residue" evidence="1">
    <location>
        <position position="1"/>
    </location>
</feature>
<dbReference type="AlphaFoldDB" id="A0A7T8HHX8"/>
<sequence>WRFNEQAFLGQKKIAFLGEIFNKSQLFNASEVLEREGIRRNVNFKRRQCGPRDSFLITSVGTKYKA</sequence>
<accession>A0A7T8HHX8</accession>
<dbReference type="Proteomes" id="UP000595437">
    <property type="component" value="Chromosome 7"/>
</dbReference>
<name>A0A7T8HHX8_CALRO</name>
<evidence type="ECO:0000313" key="1">
    <source>
        <dbReference type="EMBL" id="QQP50373.1"/>
    </source>
</evidence>
<gene>
    <name evidence="1" type="ORF">FKW44_011361</name>
</gene>